<dbReference type="PANTHER" id="PTHR10858">
    <property type="entry name" value="DEOXYRIBONUCLEASE II"/>
    <property type="match status" value="1"/>
</dbReference>
<dbReference type="CDD" id="cd09120">
    <property type="entry name" value="PLDc_DNaseII_1"/>
    <property type="match status" value="1"/>
</dbReference>
<proteinExistence type="evidence at transcript level"/>
<dbReference type="Pfam" id="PF03265">
    <property type="entry name" value="DNase_II"/>
    <property type="match status" value="1"/>
</dbReference>
<name>A0A023FN93_AMBCJ</name>
<dbReference type="GO" id="GO:0004531">
    <property type="term" value="F:deoxyribonuclease II activity"/>
    <property type="evidence" value="ECO:0007669"/>
    <property type="project" value="InterPro"/>
</dbReference>
<dbReference type="GO" id="GO:0006309">
    <property type="term" value="P:apoptotic DNA fragmentation"/>
    <property type="evidence" value="ECO:0007669"/>
    <property type="project" value="TreeGrafter"/>
</dbReference>
<accession>A0A023FN93</accession>
<evidence type="ECO:0000256" key="3">
    <source>
        <dbReference type="SAM" id="SignalP"/>
    </source>
</evidence>
<sequence>MARSVLSLAIFLVTASFSSAQVLNQKITCKNPRGKPVDWFVVYKLPKTKPVHGYIPLRGGEMAYFDSNTQGSWILLPSDIYLPKFNPIRETLAPIYGRTQDRDVAFLAYNDQLPETFKGTRGGHSKGILLAGRKPGDGVVWLQHSVPRFVEDLKQGYAYPDSGRENGQLFLCLSLPLRTVDTIAQHLQVQAANVYLFHHPNWASQYKDFWKILNRNYTRSQKQMQVNVFLTRRSSQHVLAIAKPPNYLKDVYTEELGSQMNDSILVQSWQNGAGGAQNMHCTNRYSVNDVSVIGVETKTGKAAFSSKEDHSKWYVTRHKNIFCFSSLNRMRSQMKRGGEITCLIDPRLAQLFRKSIIERNRCKNDKAE</sequence>
<feature type="chain" id="PRO_5001517035" evidence="3">
    <location>
        <begin position="21"/>
        <end position="368"/>
    </location>
</feature>
<organism evidence="4">
    <name type="scientific">Amblyomma cajennense</name>
    <name type="common">Cayenne tick</name>
    <name type="synonym">Acarus cajennensis</name>
    <dbReference type="NCBI Taxonomy" id="34607"/>
    <lineage>
        <taxon>Eukaryota</taxon>
        <taxon>Metazoa</taxon>
        <taxon>Ecdysozoa</taxon>
        <taxon>Arthropoda</taxon>
        <taxon>Chelicerata</taxon>
        <taxon>Arachnida</taxon>
        <taxon>Acari</taxon>
        <taxon>Parasitiformes</taxon>
        <taxon>Ixodida</taxon>
        <taxon>Ixodoidea</taxon>
        <taxon>Ixodidae</taxon>
        <taxon>Amblyomminae</taxon>
        <taxon>Amblyomma</taxon>
    </lineage>
</organism>
<dbReference type="EMBL" id="GBBK01001753">
    <property type="protein sequence ID" value="JAC22729.1"/>
    <property type="molecule type" value="mRNA"/>
</dbReference>
<reference evidence="4" key="1">
    <citation type="submission" date="2014-03" db="EMBL/GenBank/DDBJ databases">
        <title>The sialotranscriptome of Amblyomma triste, Amblyomma parvum and Amblyomma cajennense ticks, uncovered by 454-based RNA-seq.</title>
        <authorList>
            <person name="Garcia G.R."/>
            <person name="Gardinassi L.G."/>
            <person name="Ribeiro J.M."/>
            <person name="Anatriello E."/>
            <person name="Ferreira B.R."/>
            <person name="Moreira H.N."/>
            <person name="Mafra C."/>
            <person name="Olegario M.M."/>
            <person name="Szabo P.J."/>
            <person name="Miranda-Santos I.K."/>
            <person name="Maruyama S.R."/>
        </authorList>
    </citation>
    <scope>NUCLEOTIDE SEQUENCE</scope>
    <source>
        <strain evidence="4">Uberlandia</strain>
        <tissue evidence="4">Salivary glands</tissue>
    </source>
</reference>
<keyword evidence="2" id="KW-0378">Hydrolase</keyword>
<dbReference type="AlphaFoldDB" id="A0A023FN93"/>
<evidence type="ECO:0000256" key="1">
    <source>
        <dbReference type="ARBA" id="ARBA00007527"/>
    </source>
</evidence>
<comment type="similarity">
    <text evidence="1">Belongs to the DNase II family.</text>
</comment>
<feature type="signal peptide" evidence="3">
    <location>
        <begin position="1"/>
        <end position="20"/>
    </location>
</feature>
<evidence type="ECO:0000313" key="4">
    <source>
        <dbReference type="EMBL" id="JAC22729.1"/>
    </source>
</evidence>
<protein>
    <submittedName>
        <fullName evidence="4">Putative deoxyribonuclease ii</fullName>
    </submittedName>
</protein>
<evidence type="ECO:0000256" key="2">
    <source>
        <dbReference type="ARBA" id="ARBA00022801"/>
    </source>
</evidence>
<dbReference type="InterPro" id="IPR004947">
    <property type="entry name" value="DNase_II"/>
</dbReference>
<keyword evidence="3" id="KW-0732">Signal</keyword>
<dbReference type="PANTHER" id="PTHR10858:SF23">
    <property type="entry name" value="DEOXYRIBONUCLEASE II"/>
    <property type="match status" value="1"/>
</dbReference>